<dbReference type="Proteomes" id="UP000075883">
    <property type="component" value="Unassembled WGS sequence"/>
</dbReference>
<name>A0A182M3J5_9DIPT</name>
<dbReference type="AlphaFoldDB" id="A0A182M3J5"/>
<dbReference type="Gene3D" id="2.60.120.650">
    <property type="entry name" value="Cupin"/>
    <property type="match status" value="1"/>
</dbReference>
<dbReference type="PROSITE" id="PS51184">
    <property type="entry name" value="JMJC"/>
    <property type="match status" value="1"/>
</dbReference>
<organism evidence="8 9">
    <name type="scientific">Anopheles culicifacies</name>
    <dbReference type="NCBI Taxonomy" id="139723"/>
    <lineage>
        <taxon>Eukaryota</taxon>
        <taxon>Metazoa</taxon>
        <taxon>Ecdysozoa</taxon>
        <taxon>Arthropoda</taxon>
        <taxon>Hexapoda</taxon>
        <taxon>Insecta</taxon>
        <taxon>Pterygota</taxon>
        <taxon>Neoptera</taxon>
        <taxon>Endopterygota</taxon>
        <taxon>Diptera</taxon>
        <taxon>Nematocera</taxon>
        <taxon>Culicoidea</taxon>
        <taxon>Culicidae</taxon>
        <taxon>Anophelinae</taxon>
        <taxon>Anopheles</taxon>
        <taxon>culicifacies species complex</taxon>
    </lineage>
</organism>
<dbReference type="Pfam" id="PF13621">
    <property type="entry name" value="Cupin_8"/>
    <property type="match status" value="1"/>
</dbReference>
<evidence type="ECO:0000313" key="9">
    <source>
        <dbReference type="Proteomes" id="UP000075883"/>
    </source>
</evidence>
<evidence type="ECO:0000259" key="7">
    <source>
        <dbReference type="PROSITE" id="PS51184"/>
    </source>
</evidence>
<accession>A0A182M3J5</accession>
<protein>
    <recommendedName>
        <fullName evidence="7">JmjC domain-containing protein</fullName>
    </recommendedName>
</protein>
<evidence type="ECO:0000313" key="8">
    <source>
        <dbReference type="EnsemblMetazoa" id="ACUA008579-PA"/>
    </source>
</evidence>
<reference evidence="9" key="1">
    <citation type="submission" date="2013-09" db="EMBL/GenBank/DDBJ databases">
        <title>The Genome Sequence of Anopheles culicifacies species A.</title>
        <authorList>
            <consortium name="The Broad Institute Genomics Platform"/>
            <person name="Neafsey D.E."/>
            <person name="Besansky N."/>
            <person name="Howell P."/>
            <person name="Walton C."/>
            <person name="Young S.K."/>
            <person name="Zeng Q."/>
            <person name="Gargeya S."/>
            <person name="Fitzgerald M."/>
            <person name="Haas B."/>
            <person name="Abouelleil A."/>
            <person name="Allen A.W."/>
            <person name="Alvarado L."/>
            <person name="Arachchi H.M."/>
            <person name="Berlin A.M."/>
            <person name="Chapman S.B."/>
            <person name="Gainer-Dewar J."/>
            <person name="Goldberg J."/>
            <person name="Griggs A."/>
            <person name="Gujja S."/>
            <person name="Hansen M."/>
            <person name="Howarth C."/>
            <person name="Imamovic A."/>
            <person name="Ireland A."/>
            <person name="Larimer J."/>
            <person name="McCowan C."/>
            <person name="Murphy C."/>
            <person name="Pearson M."/>
            <person name="Poon T.W."/>
            <person name="Priest M."/>
            <person name="Roberts A."/>
            <person name="Saif S."/>
            <person name="Shea T."/>
            <person name="Sisk P."/>
            <person name="Sykes S."/>
            <person name="Wortman J."/>
            <person name="Nusbaum C."/>
            <person name="Birren B."/>
        </authorList>
    </citation>
    <scope>NUCLEOTIDE SEQUENCE [LARGE SCALE GENOMIC DNA]</scope>
    <source>
        <strain evidence="9">A-37</strain>
    </source>
</reference>
<comment type="subcellular location">
    <subcellularLocation>
        <location evidence="2">Nucleus</location>
    </subcellularLocation>
</comment>
<sequence>MLMMEPCTEAILSLVSVRSSLINRKCVEENQLYHAVLSAVLEPISNSSSKWSEIDDKTISTNLIKVGVLYDTVYNRLHTGQWNSVESAEREMFTVLTYIRIIYTLRIWRSNAASIKDSIYLADLGLMLGSPIEAQCNSGTTDLLTETASILTNHLSEIVKEEPPRKRLKVDANAENISAVETHTSNIPVLQCPSVDYFGQHCYELKQPAVIKGIIDCWPAMERWHDPNYLLNVAGERTVPIEIGSQYSNDDWSQKLMKFRDFVEQNLCSEGTPSSGEQRAAYLAQHDLFDQIPALRADIAIPDYIGRTDARPRIKAWLGPKGTISPLHTDPCHNLLCQVFGAKTVILARPEDTDKLYPHDHFILSNTSQVDAGRVDYERFPLAREVSFHRLTLHRGEVLYIPPKWWHYVESLSPSFSVSFWFE</sequence>
<dbReference type="SMART" id="SM00558">
    <property type="entry name" value="JmjC"/>
    <property type="match status" value="1"/>
</dbReference>
<evidence type="ECO:0000256" key="1">
    <source>
        <dbReference type="ARBA" id="ARBA00001954"/>
    </source>
</evidence>
<keyword evidence="9" id="KW-1185">Reference proteome</keyword>
<dbReference type="STRING" id="139723.A0A182M3J5"/>
<dbReference type="GO" id="GO:0051864">
    <property type="term" value="F:histone H3K36 demethylase activity"/>
    <property type="evidence" value="ECO:0007669"/>
    <property type="project" value="TreeGrafter"/>
</dbReference>
<comment type="cofactor">
    <cofactor evidence="1">
        <name>Fe(2+)</name>
        <dbReference type="ChEBI" id="CHEBI:29033"/>
    </cofactor>
</comment>
<evidence type="ECO:0000256" key="2">
    <source>
        <dbReference type="ARBA" id="ARBA00004123"/>
    </source>
</evidence>
<keyword evidence="3" id="KW-0479">Metal-binding</keyword>
<dbReference type="PANTHER" id="PTHR12461:SF106">
    <property type="entry name" value="BIFUNCTIONAL PEPTIDASE AND ARGINYL-HYDROXYLASE JMJD5"/>
    <property type="match status" value="1"/>
</dbReference>
<reference evidence="8" key="2">
    <citation type="submission" date="2020-05" db="UniProtKB">
        <authorList>
            <consortium name="EnsemblMetazoa"/>
        </authorList>
    </citation>
    <scope>IDENTIFICATION</scope>
    <source>
        <strain evidence="8">A-37</strain>
    </source>
</reference>
<dbReference type="GO" id="GO:0005634">
    <property type="term" value="C:nucleus"/>
    <property type="evidence" value="ECO:0007669"/>
    <property type="project" value="UniProtKB-SubCell"/>
</dbReference>
<dbReference type="SUPFAM" id="SSF51197">
    <property type="entry name" value="Clavaminate synthase-like"/>
    <property type="match status" value="1"/>
</dbReference>
<dbReference type="EMBL" id="AXCM01000338">
    <property type="status" value="NOT_ANNOTATED_CDS"/>
    <property type="molecule type" value="Genomic_DNA"/>
</dbReference>
<dbReference type="InterPro" id="IPR041667">
    <property type="entry name" value="Cupin_8"/>
</dbReference>
<dbReference type="VEuPathDB" id="VectorBase:ACUA008579"/>
<keyword evidence="5" id="KW-0408">Iron</keyword>
<dbReference type="PANTHER" id="PTHR12461">
    <property type="entry name" value="HYPOXIA-INDUCIBLE FACTOR 1 ALPHA INHIBITOR-RELATED"/>
    <property type="match status" value="1"/>
</dbReference>
<evidence type="ECO:0000256" key="4">
    <source>
        <dbReference type="ARBA" id="ARBA00023002"/>
    </source>
</evidence>
<evidence type="ECO:0000256" key="6">
    <source>
        <dbReference type="ARBA" id="ARBA00023242"/>
    </source>
</evidence>
<feature type="domain" description="JmjC" evidence="7">
    <location>
        <begin position="281"/>
        <end position="423"/>
    </location>
</feature>
<proteinExistence type="predicted"/>
<keyword evidence="4" id="KW-0560">Oxidoreductase</keyword>
<evidence type="ECO:0000256" key="3">
    <source>
        <dbReference type="ARBA" id="ARBA00022723"/>
    </source>
</evidence>
<dbReference type="EnsemblMetazoa" id="ACUA008579-RA">
    <property type="protein sequence ID" value="ACUA008579-PA"/>
    <property type="gene ID" value="ACUA008579"/>
</dbReference>
<keyword evidence="6" id="KW-0539">Nucleus</keyword>
<dbReference type="GO" id="GO:0046872">
    <property type="term" value="F:metal ion binding"/>
    <property type="evidence" value="ECO:0007669"/>
    <property type="project" value="UniProtKB-KW"/>
</dbReference>
<dbReference type="InterPro" id="IPR003347">
    <property type="entry name" value="JmjC_dom"/>
</dbReference>
<evidence type="ECO:0000256" key="5">
    <source>
        <dbReference type="ARBA" id="ARBA00023004"/>
    </source>
</evidence>